<feature type="transmembrane region" description="Helical" evidence="7">
    <location>
        <begin position="287"/>
        <end position="311"/>
    </location>
</feature>
<dbReference type="SUPFAM" id="SSF103473">
    <property type="entry name" value="MFS general substrate transporter"/>
    <property type="match status" value="1"/>
</dbReference>
<feature type="transmembrane region" description="Helical" evidence="7">
    <location>
        <begin position="129"/>
        <end position="148"/>
    </location>
</feature>
<dbReference type="AlphaFoldDB" id="W3XGU1"/>
<feature type="transmembrane region" description="Helical" evidence="7">
    <location>
        <begin position="60"/>
        <end position="77"/>
    </location>
</feature>
<evidence type="ECO:0000259" key="8">
    <source>
        <dbReference type="PROSITE" id="PS50850"/>
    </source>
</evidence>
<feature type="region of interest" description="Disordered" evidence="6">
    <location>
        <begin position="1"/>
        <end position="44"/>
    </location>
</feature>
<name>W3XGU1_PESFW</name>
<feature type="transmembrane region" description="Helical" evidence="7">
    <location>
        <begin position="154"/>
        <end position="176"/>
    </location>
</feature>
<evidence type="ECO:0000313" key="10">
    <source>
        <dbReference type="Proteomes" id="UP000030651"/>
    </source>
</evidence>
<dbReference type="KEGG" id="pfy:PFICI_02466"/>
<dbReference type="InterPro" id="IPR020846">
    <property type="entry name" value="MFS_dom"/>
</dbReference>
<feature type="transmembrane region" description="Helical" evidence="7">
    <location>
        <begin position="188"/>
        <end position="213"/>
    </location>
</feature>
<gene>
    <name evidence="9" type="ORF">PFICI_02466</name>
</gene>
<dbReference type="Gene3D" id="1.20.1250.20">
    <property type="entry name" value="MFS general substrate transporter like domains"/>
    <property type="match status" value="1"/>
</dbReference>
<feature type="transmembrane region" description="Helical" evidence="7">
    <location>
        <begin position="370"/>
        <end position="389"/>
    </location>
</feature>
<dbReference type="InterPro" id="IPR036259">
    <property type="entry name" value="MFS_trans_sf"/>
</dbReference>
<keyword evidence="3 7" id="KW-0812">Transmembrane</keyword>
<feature type="transmembrane region" description="Helical" evidence="7">
    <location>
        <begin position="219"/>
        <end position="246"/>
    </location>
</feature>
<evidence type="ECO:0000256" key="5">
    <source>
        <dbReference type="ARBA" id="ARBA00023136"/>
    </source>
</evidence>
<dbReference type="GeneID" id="19267479"/>
<evidence type="ECO:0000256" key="7">
    <source>
        <dbReference type="SAM" id="Phobius"/>
    </source>
</evidence>
<sequence length="425" mass="46423">MTSINNQCRESVMPADGTQIGSSKEQPSTEEHATSSADPDNVDWEICDQNPKNWSLRRKWIMISVVSANTLLTALGATIPAPGVPTLMQEFHSDGNLLQSFVISVYVLGFALGPLLIAPLSEAYGRQPAYLVGNGGFLIWNIACGFAPNMASMMVFRFLAGSFGVAPFALGGGTIADMVQPAQRGTAMGIWMAGLTVGPVIGPTIGGFVSAYLGWRWNFWILAIMAGTVLLISAIVVKETFAPVLLARKTKKLQEKTGHSNLQPRLQKNVTARHRLWLSIVRPTKMLFTSLILFLLCLYISLVYTIMFILFTTFTEVFEGQYGFSTAISGLVYLGWGVGSIIGQALYTLWTNHFVSQRLEKGSFKPEDRLPLMVPGGLLLSLGLIWYGWSAQAQVHWIVPMIGTAFAAIGLTIVFVSHELPEKIV</sequence>
<keyword evidence="10" id="KW-1185">Reference proteome</keyword>
<dbReference type="PANTHER" id="PTHR23502">
    <property type="entry name" value="MAJOR FACILITATOR SUPERFAMILY"/>
    <property type="match status" value="1"/>
</dbReference>
<dbReference type="eggNOG" id="KOG0255">
    <property type="taxonomic scope" value="Eukaryota"/>
</dbReference>
<proteinExistence type="inferred from homology"/>
<evidence type="ECO:0000256" key="6">
    <source>
        <dbReference type="SAM" id="MobiDB-lite"/>
    </source>
</evidence>
<protein>
    <recommendedName>
        <fullName evidence="8">Major facilitator superfamily (MFS) profile domain-containing protein</fullName>
    </recommendedName>
</protein>
<keyword evidence="5 7" id="KW-0472">Membrane</keyword>
<feature type="domain" description="Major facilitator superfamily (MFS) profile" evidence="8">
    <location>
        <begin position="62"/>
        <end position="425"/>
    </location>
</feature>
<dbReference type="InterPro" id="IPR011701">
    <property type="entry name" value="MFS"/>
</dbReference>
<dbReference type="PANTHER" id="PTHR23502:SF68">
    <property type="entry name" value="MULTIDRUG TRANSPORTER, PUTATIVE (AFU_ORTHOLOGUE AFUA_3G01120)-RELATED"/>
    <property type="match status" value="1"/>
</dbReference>
<organism evidence="9 10">
    <name type="scientific">Pestalotiopsis fici (strain W106-1 / CGMCC3.15140)</name>
    <dbReference type="NCBI Taxonomy" id="1229662"/>
    <lineage>
        <taxon>Eukaryota</taxon>
        <taxon>Fungi</taxon>
        <taxon>Dikarya</taxon>
        <taxon>Ascomycota</taxon>
        <taxon>Pezizomycotina</taxon>
        <taxon>Sordariomycetes</taxon>
        <taxon>Xylariomycetidae</taxon>
        <taxon>Amphisphaeriales</taxon>
        <taxon>Sporocadaceae</taxon>
        <taxon>Pestalotiopsis</taxon>
    </lineage>
</organism>
<feature type="transmembrane region" description="Helical" evidence="7">
    <location>
        <begin position="331"/>
        <end position="350"/>
    </location>
</feature>
<dbReference type="HOGENOM" id="CLU_008455_11_5_1"/>
<feature type="transmembrane region" description="Helical" evidence="7">
    <location>
        <begin position="97"/>
        <end position="117"/>
    </location>
</feature>
<dbReference type="PROSITE" id="PS50850">
    <property type="entry name" value="MFS"/>
    <property type="match status" value="1"/>
</dbReference>
<evidence type="ECO:0000256" key="2">
    <source>
        <dbReference type="ARBA" id="ARBA00008335"/>
    </source>
</evidence>
<evidence type="ECO:0000256" key="3">
    <source>
        <dbReference type="ARBA" id="ARBA00022692"/>
    </source>
</evidence>
<reference evidence="10" key="1">
    <citation type="journal article" date="2015" name="BMC Genomics">
        <title>Genomic and transcriptomic analysis of the endophytic fungus Pestalotiopsis fici reveals its lifestyle and high potential for synthesis of natural products.</title>
        <authorList>
            <person name="Wang X."/>
            <person name="Zhang X."/>
            <person name="Liu L."/>
            <person name="Xiang M."/>
            <person name="Wang W."/>
            <person name="Sun X."/>
            <person name="Che Y."/>
            <person name="Guo L."/>
            <person name="Liu G."/>
            <person name="Guo L."/>
            <person name="Wang C."/>
            <person name="Yin W.B."/>
            <person name="Stadler M."/>
            <person name="Zhang X."/>
            <person name="Liu X."/>
        </authorList>
    </citation>
    <scope>NUCLEOTIDE SEQUENCE [LARGE SCALE GENOMIC DNA]</scope>
    <source>
        <strain evidence="10">W106-1 / CGMCC3.15140</strain>
    </source>
</reference>
<dbReference type="Proteomes" id="UP000030651">
    <property type="component" value="Unassembled WGS sequence"/>
</dbReference>
<dbReference type="GO" id="GO:0022857">
    <property type="term" value="F:transmembrane transporter activity"/>
    <property type="evidence" value="ECO:0007669"/>
    <property type="project" value="InterPro"/>
</dbReference>
<dbReference type="GO" id="GO:0016020">
    <property type="term" value="C:membrane"/>
    <property type="evidence" value="ECO:0007669"/>
    <property type="project" value="UniProtKB-SubCell"/>
</dbReference>
<dbReference type="Pfam" id="PF07690">
    <property type="entry name" value="MFS_1"/>
    <property type="match status" value="1"/>
</dbReference>
<evidence type="ECO:0000256" key="1">
    <source>
        <dbReference type="ARBA" id="ARBA00004141"/>
    </source>
</evidence>
<evidence type="ECO:0000313" key="9">
    <source>
        <dbReference type="EMBL" id="ETS84441.1"/>
    </source>
</evidence>
<dbReference type="OrthoDB" id="5296287at2759"/>
<accession>W3XGU1</accession>
<comment type="subcellular location">
    <subcellularLocation>
        <location evidence="1">Membrane</location>
        <topology evidence="1">Multi-pass membrane protein</topology>
    </subcellularLocation>
</comment>
<comment type="similarity">
    <text evidence="2">Belongs to the major facilitator superfamily.</text>
</comment>
<dbReference type="InParanoid" id="W3XGU1"/>
<keyword evidence="4 7" id="KW-1133">Transmembrane helix</keyword>
<evidence type="ECO:0000256" key="4">
    <source>
        <dbReference type="ARBA" id="ARBA00022989"/>
    </source>
</evidence>
<dbReference type="EMBL" id="KI912110">
    <property type="protein sequence ID" value="ETS84441.1"/>
    <property type="molecule type" value="Genomic_DNA"/>
</dbReference>
<dbReference type="RefSeq" id="XP_007829238.1">
    <property type="nucleotide sequence ID" value="XM_007831047.1"/>
</dbReference>
<feature type="transmembrane region" description="Helical" evidence="7">
    <location>
        <begin position="395"/>
        <end position="416"/>
    </location>
</feature>